<dbReference type="EMBL" id="LN902841">
    <property type="protein sequence ID" value="CDS39859.1"/>
    <property type="molecule type" value="Genomic_DNA"/>
</dbReference>
<name>A0A068Y9B6_ECHMU</name>
<reference evidence="3" key="1">
    <citation type="journal article" date="2013" name="Nature">
        <title>The genomes of four tapeworm species reveal adaptations to parasitism.</title>
        <authorList>
            <person name="Tsai I.J."/>
            <person name="Zarowiecki M."/>
            <person name="Holroyd N."/>
            <person name="Garciarrubio A."/>
            <person name="Sanchez-Flores A."/>
            <person name="Brooks K.L."/>
            <person name="Tracey A."/>
            <person name="Bobes R.J."/>
            <person name="Fragoso G."/>
            <person name="Sciutto E."/>
            <person name="Aslett M."/>
            <person name="Beasley H."/>
            <person name="Bennett H.M."/>
            <person name="Cai J."/>
            <person name="Camicia F."/>
            <person name="Clark R."/>
            <person name="Cucher M."/>
            <person name="De Silva N."/>
            <person name="Day T.A."/>
            <person name="Deplazes P."/>
            <person name="Estrada K."/>
            <person name="Fernandez C."/>
            <person name="Holland P.W."/>
            <person name="Hou J."/>
            <person name="Hu S."/>
            <person name="Huckvale T."/>
            <person name="Hung S.S."/>
            <person name="Kamenetzky L."/>
            <person name="Keane J.A."/>
            <person name="Kiss F."/>
            <person name="Koziol U."/>
            <person name="Lambert O."/>
            <person name="Liu K."/>
            <person name="Luo X."/>
            <person name="Luo Y."/>
            <person name="Macchiaroli N."/>
            <person name="Nichol S."/>
            <person name="Paps J."/>
            <person name="Parkinson J."/>
            <person name="Pouchkina-Stantcheva N."/>
            <person name="Riddiford N."/>
            <person name="Rosenzvit M."/>
            <person name="Salinas G."/>
            <person name="Wasmuth J.D."/>
            <person name="Zamanian M."/>
            <person name="Zheng Y."/>
            <person name="Cai X."/>
            <person name="Soberon X."/>
            <person name="Olson P.D."/>
            <person name="Laclette J.P."/>
            <person name="Brehm K."/>
            <person name="Berriman M."/>
            <person name="Garciarrubio A."/>
            <person name="Bobes R.J."/>
            <person name="Fragoso G."/>
            <person name="Sanchez-Flores A."/>
            <person name="Estrada K."/>
            <person name="Cevallos M.A."/>
            <person name="Morett E."/>
            <person name="Gonzalez V."/>
            <person name="Portillo T."/>
            <person name="Ochoa-Leyva A."/>
            <person name="Jose M.V."/>
            <person name="Sciutto E."/>
            <person name="Landa A."/>
            <person name="Jimenez L."/>
            <person name="Valdes V."/>
            <person name="Carrero J.C."/>
            <person name="Larralde C."/>
            <person name="Morales-Montor J."/>
            <person name="Limon-Lason J."/>
            <person name="Soberon X."/>
            <person name="Laclette J.P."/>
        </authorList>
    </citation>
    <scope>NUCLEOTIDE SEQUENCE [LARGE SCALE GENOMIC DNA]</scope>
</reference>
<keyword evidence="2" id="KW-0472">Membrane</keyword>
<evidence type="ECO:0000256" key="2">
    <source>
        <dbReference type="SAM" id="Phobius"/>
    </source>
</evidence>
<sequence>MEPPMPDWTEDHMGTGTPSEPAEVGSTLELPLPETTVVHLTQSTSVVNDEVDALPKPASTPKPSSGNGPPILPETTSTMSVFSPSIALSAVLLFGLLSSFLCFVLLLSVRYHCNTAFYTLLTTLFYYKVIFYSIGFYSPPPLKTLLAIKRYISSIRLRF</sequence>
<dbReference type="Proteomes" id="UP000017246">
    <property type="component" value="Unassembled WGS sequence"/>
</dbReference>
<feature type="transmembrane region" description="Helical" evidence="2">
    <location>
        <begin position="86"/>
        <end position="109"/>
    </location>
</feature>
<dbReference type="OrthoDB" id="10555019at2759"/>
<reference evidence="3" key="2">
    <citation type="submission" date="2015-11" db="EMBL/GenBank/DDBJ databases">
        <authorList>
            <person name="Zhang Y."/>
            <person name="Guo Z."/>
        </authorList>
    </citation>
    <scope>NUCLEOTIDE SEQUENCE</scope>
</reference>
<evidence type="ECO:0000256" key="1">
    <source>
        <dbReference type="SAM" id="MobiDB-lite"/>
    </source>
</evidence>
<evidence type="ECO:0000313" key="4">
    <source>
        <dbReference type="Proteomes" id="UP000017246"/>
    </source>
</evidence>
<keyword evidence="2" id="KW-0812">Transmembrane</keyword>
<gene>
    <name evidence="3" type="ORF">EmuJ_000740700</name>
</gene>
<organism evidence="3 4">
    <name type="scientific">Echinococcus multilocularis</name>
    <name type="common">Fox tapeworm</name>
    <dbReference type="NCBI Taxonomy" id="6211"/>
    <lineage>
        <taxon>Eukaryota</taxon>
        <taxon>Metazoa</taxon>
        <taxon>Spiralia</taxon>
        <taxon>Lophotrochozoa</taxon>
        <taxon>Platyhelminthes</taxon>
        <taxon>Cestoda</taxon>
        <taxon>Eucestoda</taxon>
        <taxon>Cyclophyllidea</taxon>
        <taxon>Taeniidae</taxon>
        <taxon>Echinococcus</taxon>
    </lineage>
</organism>
<feature type="region of interest" description="Disordered" evidence="1">
    <location>
        <begin position="1"/>
        <end position="27"/>
    </location>
</feature>
<keyword evidence="4" id="KW-1185">Reference proteome</keyword>
<keyword evidence="2" id="KW-1133">Transmembrane helix</keyword>
<feature type="transmembrane region" description="Helical" evidence="2">
    <location>
        <begin position="116"/>
        <end position="137"/>
    </location>
</feature>
<protein>
    <submittedName>
        <fullName evidence="3">Expressed protein</fullName>
    </submittedName>
</protein>
<proteinExistence type="predicted"/>
<evidence type="ECO:0000313" key="3">
    <source>
        <dbReference type="EMBL" id="CDS39859.1"/>
    </source>
</evidence>
<dbReference type="AlphaFoldDB" id="A0A068Y9B6"/>
<accession>A0A068Y9B6</accession>